<dbReference type="EMBL" id="QXGB01001064">
    <property type="protein sequence ID" value="KAE9197848.1"/>
    <property type="molecule type" value="Genomic_DNA"/>
</dbReference>
<dbReference type="Proteomes" id="UP000440732">
    <property type="component" value="Unassembled WGS sequence"/>
</dbReference>
<dbReference type="Proteomes" id="UP000441208">
    <property type="component" value="Unassembled WGS sequence"/>
</dbReference>
<evidence type="ECO:0000313" key="10">
    <source>
        <dbReference type="Proteomes" id="UP000429523"/>
    </source>
</evidence>
<organism evidence="2 16">
    <name type="scientific">Phytophthora fragariae</name>
    <dbReference type="NCBI Taxonomy" id="53985"/>
    <lineage>
        <taxon>Eukaryota</taxon>
        <taxon>Sar</taxon>
        <taxon>Stramenopiles</taxon>
        <taxon>Oomycota</taxon>
        <taxon>Peronosporomycetes</taxon>
        <taxon>Peronosporales</taxon>
        <taxon>Peronosporaceae</taxon>
        <taxon>Phytophthora</taxon>
    </lineage>
</organism>
<dbReference type="Proteomes" id="UP000460718">
    <property type="component" value="Unassembled WGS sequence"/>
</dbReference>
<proteinExistence type="predicted"/>
<dbReference type="Proteomes" id="UP000440367">
    <property type="component" value="Unassembled WGS sequence"/>
</dbReference>
<dbReference type="Proteomes" id="UP000437068">
    <property type="component" value="Unassembled WGS sequence"/>
</dbReference>
<accession>A0A6A3JPD0</accession>
<dbReference type="Proteomes" id="UP000486351">
    <property type="component" value="Unassembled WGS sequence"/>
</dbReference>
<evidence type="ECO:0000313" key="6">
    <source>
        <dbReference type="EMBL" id="KAE9211588.1"/>
    </source>
</evidence>
<sequence length="80" mass="7683">MAVTTAPAAAAGGQSSAQTAVQVPAAVSAAWGSTVAAGSGAAQVAATVRSGAVVAAAWNAHPILFLVFVRCLVLQCFAAD</sequence>
<evidence type="ECO:0000313" key="9">
    <source>
        <dbReference type="EMBL" id="KAE9328213.1"/>
    </source>
</evidence>
<evidence type="ECO:0000313" key="5">
    <source>
        <dbReference type="EMBL" id="KAE9197848.1"/>
    </source>
</evidence>
<dbReference type="EMBL" id="QXGE01001058">
    <property type="protein sequence ID" value="KAE9298543.1"/>
    <property type="molecule type" value="Genomic_DNA"/>
</dbReference>
<gene>
    <name evidence="8" type="ORF">PF001_g15883</name>
    <name evidence="7" type="ORF">PF002_g17952</name>
    <name evidence="6" type="ORF">PF004_g15875</name>
    <name evidence="5" type="ORF">PF005_g16355</name>
    <name evidence="4" type="ORF">PF006_g15707</name>
    <name evidence="3" type="ORF">PF007_g16841</name>
    <name evidence="9" type="ORF">PF008_g16227</name>
    <name evidence="1" type="ORF">PF009_g17771</name>
    <name evidence="2" type="ORF">PF011_g15658</name>
</gene>
<evidence type="ECO:0000313" key="2">
    <source>
        <dbReference type="EMBL" id="KAE8997040.1"/>
    </source>
</evidence>
<evidence type="ECO:0000313" key="13">
    <source>
        <dbReference type="Proteomes" id="UP000440367"/>
    </source>
</evidence>
<evidence type="ECO:0000313" key="18">
    <source>
        <dbReference type="Proteomes" id="UP000486351"/>
    </source>
</evidence>
<evidence type="ECO:0000313" key="17">
    <source>
        <dbReference type="Proteomes" id="UP000476176"/>
    </source>
</evidence>
<reference evidence="16 17" key="1">
    <citation type="submission" date="2018-09" db="EMBL/GenBank/DDBJ databases">
        <title>Genomic investigation of the strawberry pathogen Phytophthora fragariae indicates pathogenicity is determined by transcriptional variation in three key races.</title>
        <authorList>
            <person name="Adams T.M."/>
            <person name="Armitage A.D."/>
            <person name="Sobczyk M.K."/>
            <person name="Bates H.J."/>
            <person name="Dunwell J.M."/>
            <person name="Nellist C.F."/>
            <person name="Harrison R.J."/>
        </authorList>
    </citation>
    <scope>NUCLEOTIDE SEQUENCE [LARGE SCALE GENOMIC DNA]</scope>
    <source>
        <strain evidence="8 12">A4</strain>
        <strain evidence="7 13">BC-1</strain>
        <strain evidence="6 17">BC-23</strain>
        <strain evidence="5 11">NOV-27</strain>
        <strain evidence="4 14">NOV-5</strain>
        <strain evidence="3 15">NOV-71</strain>
        <strain evidence="9 18">NOV-77</strain>
        <strain evidence="1 10">NOV-9</strain>
        <strain evidence="2 16">SCRP245</strain>
    </source>
</reference>
<dbReference type="EMBL" id="QXFZ01001105">
    <property type="protein sequence ID" value="KAE9096837.1"/>
    <property type="molecule type" value="Genomic_DNA"/>
</dbReference>
<evidence type="ECO:0000313" key="3">
    <source>
        <dbReference type="EMBL" id="KAE9096837.1"/>
    </source>
</evidence>
<dbReference type="EMBL" id="QXFW01001074">
    <property type="protein sequence ID" value="KAE8997040.1"/>
    <property type="molecule type" value="Genomic_DNA"/>
</dbReference>
<evidence type="ECO:0000313" key="4">
    <source>
        <dbReference type="EMBL" id="KAE9130691.1"/>
    </source>
</evidence>
<dbReference type="EMBL" id="QXGC01001089">
    <property type="protein sequence ID" value="KAE9211588.1"/>
    <property type="molecule type" value="Genomic_DNA"/>
</dbReference>
<evidence type="ECO:0000313" key="11">
    <source>
        <dbReference type="Proteomes" id="UP000433483"/>
    </source>
</evidence>
<evidence type="ECO:0000313" key="12">
    <source>
        <dbReference type="Proteomes" id="UP000437068"/>
    </source>
</evidence>
<protein>
    <submittedName>
        <fullName evidence="2">Uncharacterized protein</fullName>
    </submittedName>
</protein>
<dbReference type="EMBL" id="QXGA01001049">
    <property type="protein sequence ID" value="KAE9130691.1"/>
    <property type="molecule type" value="Genomic_DNA"/>
</dbReference>
<dbReference type="Proteomes" id="UP000429523">
    <property type="component" value="Unassembled WGS sequence"/>
</dbReference>
<keyword evidence="11" id="KW-1185">Reference proteome</keyword>
<dbReference type="EMBL" id="QXFY01001102">
    <property type="protein sequence ID" value="KAE9328213.1"/>
    <property type="molecule type" value="Genomic_DNA"/>
</dbReference>
<dbReference type="EMBL" id="QXGF01001147">
    <property type="protein sequence ID" value="KAE8932188.1"/>
    <property type="molecule type" value="Genomic_DNA"/>
</dbReference>
<evidence type="ECO:0000313" key="15">
    <source>
        <dbReference type="Proteomes" id="UP000441208"/>
    </source>
</evidence>
<evidence type="ECO:0000313" key="14">
    <source>
        <dbReference type="Proteomes" id="UP000440732"/>
    </source>
</evidence>
<evidence type="ECO:0000313" key="8">
    <source>
        <dbReference type="EMBL" id="KAE9298543.1"/>
    </source>
</evidence>
<name>A0A6A3JPD0_9STRA</name>
<dbReference type="Proteomes" id="UP000433483">
    <property type="component" value="Unassembled WGS sequence"/>
</dbReference>
<dbReference type="AlphaFoldDB" id="A0A6A3JPD0"/>
<dbReference type="EMBL" id="QXGD01001147">
    <property type="protein sequence ID" value="KAE9213468.1"/>
    <property type="molecule type" value="Genomic_DNA"/>
</dbReference>
<evidence type="ECO:0000313" key="16">
    <source>
        <dbReference type="Proteomes" id="UP000460718"/>
    </source>
</evidence>
<evidence type="ECO:0000313" key="7">
    <source>
        <dbReference type="EMBL" id="KAE9213468.1"/>
    </source>
</evidence>
<evidence type="ECO:0000313" key="1">
    <source>
        <dbReference type="EMBL" id="KAE8932188.1"/>
    </source>
</evidence>
<comment type="caution">
    <text evidence="2">The sequence shown here is derived from an EMBL/GenBank/DDBJ whole genome shotgun (WGS) entry which is preliminary data.</text>
</comment>
<dbReference type="Proteomes" id="UP000476176">
    <property type="component" value="Unassembled WGS sequence"/>
</dbReference>